<sequence>MAKQSVETLMQDIRFVSEESYQIVEAVRALVRKSFKDASEEVKYGGILFASGIQFTGVFAYKAHVSVEFNSGAGIADELGHLEGAGKGRRHVKLRSIADLEHKHLAQYLALALEAAKGG</sequence>
<organism evidence="2 5">
    <name type="scientific">Hydrogenophaga crassostreae</name>
    <dbReference type="NCBI Taxonomy" id="1763535"/>
    <lineage>
        <taxon>Bacteria</taxon>
        <taxon>Pseudomonadati</taxon>
        <taxon>Pseudomonadota</taxon>
        <taxon>Betaproteobacteria</taxon>
        <taxon>Burkholderiales</taxon>
        <taxon>Comamonadaceae</taxon>
        <taxon>Hydrogenophaga</taxon>
    </lineage>
</organism>
<evidence type="ECO:0000313" key="3">
    <source>
        <dbReference type="EMBL" id="OAD42070.1"/>
    </source>
</evidence>
<evidence type="ECO:0000259" key="1">
    <source>
        <dbReference type="Pfam" id="PF08818"/>
    </source>
</evidence>
<reference evidence="2 5" key="2">
    <citation type="submission" date="2016-10" db="EMBL/GenBank/DDBJ databases">
        <title>Hydorgenophaga sp. LPB0072 isolated from gastropod.</title>
        <authorList>
            <person name="Kim E."/>
            <person name="Yi H."/>
        </authorList>
    </citation>
    <scope>NUCLEOTIDE SEQUENCE [LARGE SCALE GENOMIC DNA]</scope>
    <source>
        <strain evidence="2 5">LPB0072</strain>
    </source>
</reference>
<dbReference type="Pfam" id="PF08818">
    <property type="entry name" value="DUF1801"/>
    <property type="match status" value="1"/>
</dbReference>
<keyword evidence="4" id="KW-1185">Reference proteome</keyword>
<dbReference type="KEGG" id="hyl:LPB072_12500"/>
<dbReference type="EMBL" id="CP017476">
    <property type="protein sequence ID" value="AOW15605.1"/>
    <property type="molecule type" value="Genomic_DNA"/>
</dbReference>
<dbReference type="OrthoDB" id="7619808at2"/>
<evidence type="ECO:0000313" key="5">
    <source>
        <dbReference type="Proteomes" id="UP000185680"/>
    </source>
</evidence>
<accession>A0A167I331</accession>
<proteinExistence type="predicted"/>
<dbReference type="InterPro" id="IPR014922">
    <property type="entry name" value="YdhG-like"/>
</dbReference>
<evidence type="ECO:0000313" key="4">
    <source>
        <dbReference type="Proteomes" id="UP000185657"/>
    </source>
</evidence>
<evidence type="ECO:0000313" key="2">
    <source>
        <dbReference type="EMBL" id="AOW15605.1"/>
    </source>
</evidence>
<protein>
    <recommendedName>
        <fullName evidence="1">YdhG-like domain-containing protein</fullName>
    </recommendedName>
</protein>
<name>A0A167I331_9BURK</name>
<dbReference type="RefSeq" id="WP_066090930.1">
    <property type="nucleotide sequence ID" value="NZ_CP017476.1"/>
</dbReference>
<dbReference type="EMBL" id="LVWD01000013">
    <property type="protein sequence ID" value="OAD42070.1"/>
    <property type="molecule type" value="Genomic_DNA"/>
</dbReference>
<dbReference type="SUPFAM" id="SSF159888">
    <property type="entry name" value="YdhG-like"/>
    <property type="match status" value="1"/>
</dbReference>
<dbReference type="STRING" id="1763535.LPB072_12500"/>
<dbReference type="Proteomes" id="UP000185657">
    <property type="component" value="Unassembled WGS sequence"/>
</dbReference>
<dbReference type="Gene3D" id="3.90.1150.200">
    <property type="match status" value="1"/>
</dbReference>
<gene>
    <name evidence="2" type="ORF">LPB072_12500</name>
    <name evidence="3" type="ORF">LPB72_11120</name>
</gene>
<dbReference type="AlphaFoldDB" id="A0A167I331"/>
<reference evidence="3 4" key="1">
    <citation type="submission" date="2016-02" db="EMBL/GenBank/DDBJ databases">
        <title>Draft genome sequence of Hydrogenophaga sp. LPB0072.</title>
        <authorList>
            <person name="Shin S.-K."/>
            <person name="Yi H."/>
        </authorList>
    </citation>
    <scope>NUCLEOTIDE SEQUENCE [LARGE SCALE GENOMIC DNA]</scope>
    <source>
        <strain evidence="3 4">LPB0072</strain>
    </source>
</reference>
<feature type="domain" description="YdhG-like" evidence="1">
    <location>
        <begin position="22"/>
        <end position="112"/>
    </location>
</feature>
<dbReference type="Proteomes" id="UP000185680">
    <property type="component" value="Chromosome"/>
</dbReference>